<evidence type="ECO:0000256" key="1">
    <source>
        <dbReference type="ARBA" id="ARBA00004141"/>
    </source>
</evidence>
<comment type="subcellular location">
    <subcellularLocation>
        <location evidence="1">Membrane</location>
        <topology evidence="1">Multi-pass membrane protein</topology>
    </subcellularLocation>
</comment>
<feature type="transmembrane region" description="Helical" evidence="5">
    <location>
        <begin position="12"/>
        <end position="34"/>
    </location>
</feature>
<organism evidence="6 7">
    <name type="scientific">Tegillarca granosa</name>
    <name type="common">Malaysian cockle</name>
    <name type="synonym">Anadara granosa</name>
    <dbReference type="NCBI Taxonomy" id="220873"/>
    <lineage>
        <taxon>Eukaryota</taxon>
        <taxon>Metazoa</taxon>
        <taxon>Spiralia</taxon>
        <taxon>Lophotrochozoa</taxon>
        <taxon>Mollusca</taxon>
        <taxon>Bivalvia</taxon>
        <taxon>Autobranchia</taxon>
        <taxon>Pteriomorphia</taxon>
        <taxon>Arcoida</taxon>
        <taxon>Arcoidea</taxon>
        <taxon>Arcidae</taxon>
        <taxon>Tegillarca</taxon>
    </lineage>
</organism>
<proteinExistence type="predicted"/>
<dbReference type="PANTHER" id="PTHR10283">
    <property type="entry name" value="SOLUTE CARRIER FAMILY 13 MEMBER"/>
    <property type="match status" value="1"/>
</dbReference>
<evidence type="ECO:0000256" key="3">
    <source>
        <dbReference type="ARBA" id="ARBA00022989"/>
    </source>
</evidence>
<keyword evidence="3 5" id="KW-1133">Transmembrane helix</keyword>
<accession>A0ABQ9F502</accession>
<protein>
    <submittedName>
        <fullName evidence="6">Uncharacterized protein</fullName>
    </submittedName>
</protein>
<evidence type="ECO:0000313" key="6">
    <source>
        <dbReference type="EMBL" id="KAJ8312454.1"/>
    </source>
</evidence>
<dbReference type="EMBL" id="JARBDR010000440">
    <property type="protein sequence ID" value="KAJ8312454.1"/>
    <property type="molecule type" value="Genomic_DNA"/>
</dbReference>
<keyword evidence="7" id="KW-1185">Reference proteome</keyword>
<reference evidence="6 7" key="1">
    <citation type="submission" date="2022-12" db="EMBL/GenBank/DDBJ databases">
        <title>Chromosome-level genome of Tegillarca granosa.</title>
        <authorList>
            <person name="Kim J."/>
        </authorList>
    </citation>
    <scope>NUCLEOTIDE SEQUENCE [LARGE SCALE GENOMIC DNA]</scope>
    <source>
        <strain evidence="6">Teg-2019</strain>
        <tissue evidence="6">Adductor muscle</tissue>
    </source>
</reference>
<comment type="caution">
    <text evidence="6">The sequence shown here is derived from an EMBL/GenBank/DDBJ whole genome shotgun (WGS) entry which is preliminary data.</text>
</comment>
<dbReference type="Proteomes" id="UP001217089">
    <property type="component" value="Unassembled WGS sequence"/>
</dbReference>
<sequence length="86" mass="9422">MFSNIQLKSTILETFVVGEAQCGYVILVIAVYWLTEALPIAVTSLLPIVLFPVVGVLPPKEVSSVYINVNRDVCSEMFSTSQINAM</sequence>
<evidence type="ECO:0000256" key="5">
    <source>
        <dbReference type="SAM" id="Phobius"/>
    </source>
</evidence>
<evidence type="ECO:0000313" key="7">
    <source>
        <dbReference type="Proteomes" id="UP001217089"/>
    </source>
</evidence>
<gene>
    <name evidence="6" type="ORF">KUTeg_009827</name>
</gene>
<keyword evidence="4 5" id="KW-0472">Membrane</keyword>
<feature type="transmembrane region" description="Helical" evidence="5">
    <location>
        <begin position="40"/>
        <end position="57"/>
    </location>
</feature>
<name>A0ABQ9F502_TEGGR</name>
<dbReference type="PANTHER" id="PTHR10283:SF82">
    <property type="entry name" value="SOLUTE CARRIER FAMILY 13 MEMBER 2"/>
    <property type="match status" value="1"/>
</dbReference>
<keyword evidence="2 5" id="KW-0812">Transmembrane</keyword>
<evidence type="ECO:0000256" key="2">
    <source>
        <dbReference type="ARBA" id="ARBA00022692"/>
    </source>
</evidence>
<evidence type="ECO:0000256" key="4">
    <source>
        <dbReference type="ARBA" id="ARBA00023136"/>
    </source>
</evidence>